<evidence type="ECO:0000256" key="1">
    <source>
        <dbReference type="SAM" id="MobiDB-lite"/>
    </source>
</evidence>
<keyword evidence="3" id="KW-1185">Reference proteome</keyword>
<feature type="region of interest" description="Disordered" evidence="1">
    <location>
        <begin position="68"/>
        <end position="92"/>
    </location>
</feature>
<protein>
    <submittedName>
        <fullName evidence="2">Uncharacterized protein</fullName>
    </submittedName>
</protein>
<evidence type="ECO:0000313" key="2">
    <source>
        <dbReference type="EMBL" id="ETO05068.1"/>
    </source>
</evidence>
<feature type="compositionally biased region" description="Polar residues" evidence="1">
    <location>
        <begin position="155"/>
        <end position="170"/>
    </location>
</feature>
<gene>
    <name evidence="2" type="ORF">RFI_32324</name>
</gene>
<evidence type="ECO:0000313" key="3">
    <source>
        <dbReference type="Proteomes" id="UP000023152"/>
    </source>
</evidence>
<dbReference type="Proteomes" id="UP000023152">
    <property type="component" value="Unassembled WGS sequence"/>
</dbReference>
<feature type="region of interest" description="Disordered" evidence="1">
    <location>
        <begin position="32"/>
        <end position="51"/>
    </location>
</feature>
<accession>X6LT17</accession>
<feature type="compositionally biased region" description="Low complexity" evidence="1">
    <location>
        <begin position="38"/>
        <end position="48"/>
    </location>
</feature>
<dbReference type="AlphaFoldDB" id="X6LT17"/>
<feature type="region of interest" description="Disordered" evidence="1">
    <location>
        <begin position="155"/>
        <end position="174"/>
    </location>
</feature>
<feature type="region of interest" description="Disordered" evidence="1">
    <location>
        <begin position="199"/>
        <end position="235"/>
    </location>
</feature>
<organism evidence="2 3">
    <name type="scientific">Reticulomyxa filosa</name>
    <dbReference type="NCBI Taxonomy" id="46433"/>
    <lineage>
        <taxon>Eukaryota</taxon>
        <taxon>Sar</taxon>
        <taxon>Rhizaria</taxon>
        <taxon>Retaria</taxon>
        <taxon>Foraminifera</taxon>
        <taxon>Monothalamids</taxon>
        <taxon>Reticulomyxidae</taxon>
        <taxon>Reticulomyxa</taxon>
    </lineage>
</organism>
<dbReference type="EMBL" id="ASPP01028576">
    <property type="protein sequence ID" value="ETO05068.1"/>
    <property type="molecule type" value="Genomic_DNA"/>
</dbReference>
<proteinExistence type="predicted"/>
<name>X6LT17_RETFI</name>
<reference evidence="2 3" key="1">
    <citation type="journal article" date="2013" name="Curr. Biol.">
        <title>The Genome of the Foraminiferan Reticulomyxa filosa.</title>
        <authorList>
            <person name="Glockner G."/>
            <person name="Hulsmann N."/>
            <person name="Schleicher M."/>
            <person name="Noegel A.A."/>
            <person name="Eichinger L."/>
            <person name="Gallinger C."/>
            <person name="Pawlowski J."/>
            <person name="Sierra R."/>
            <person name="Euteneuer U."/>
            <person name="Pillet L."/>
            <person name="Moustafa A."/>
            <person name="Platzer M."/>
            <person name="Groth M."/>
            <person name="Szafranski K."/>
            <person name="Schliwa M."/>
        </authorList>
    </citation>
    <scope>NUCLEOTIDE SEQUENCE [LARGE SCALE GENOMIC DNA]</scope>
</reference>
<sequence length="361" mass="41525">MECVIIVKKKKEMIAQSPPSQKKEAQHFKFRTVMNAPQTQQQQQQQQQPNRKLTRFATVKLTLSSETLGSELKKSRENNSAGAPDTKSLGGSTSFAELQQNETLLCSLAKPCSTPELSNRERLHHVYNGMKKQKTMLDIDSTQRNRSVIRQMSTTNVQSKVPTTPKTLTSPREETNKWTNWNDEAISTMAKKISESLFVKMNNDKTSPRPRNSRLKTTEVYTGDDEDEDDEENLDDDDRLNQEEKANDGSAEKVQDVNSADTFSKQVLAELMNIKQLVQSKTDQLFGRLDQPLSISTNKPQITDGEELWKKVDKRFEELKKHITTDLHSTFEQTNDLLRHHDRPADENTATTPPQFWWEWW</sequence>
<comment type="caution">
    <text evidence="2">The sequence shown here is derived from an EMBL/GenBank/DDBJ whole genome shotgun (WGS) entry which is preliminary data.</text>
</comment>
<feature type="compositionally biased region" description="Acidic residues" evidence="1">
    <location>
        <begin position="222"/>
        <end position="235"/>
    </location>
</feature>